<dbReference type="PROSITE" id="PS50089">
    <property type="entry name" value="ZF_RING_2"/>
    <property type="match status" value="1"/>
</dbReference>
<organism evidence="6 7">
    <name type="scientific">Pygocentrus nattereri</name>
    <name type="common">Red-bellied piranha</name>
    <dbReference type="NCBI Taxonomy" id="42514"/>
    <lineage>
        <taxon>Eukaryota</taxon>
        <taxon>Metazoa</taxon>
        <taxon>Chordata</taxon>
        <taxon>Craniata</taxon>
        <taxon>Vertebrata</taxon>
        <taxon>Euteleostomi</taxon>
        <taxon>Actinopterygii</taxon>
        <taxon>Neopterygii</taxon>
        <taxon>Teleostei</taxon>
        <taxon>Ostariophysi</taxon>
        <taxon>Characiformes</taxon>
        <taxon>Characoidei</taxon>
        <taxon>Pygocentrus</taxon>
    </lineage>
</organism>
<dbReference type="Gene3D" id="3.30.40.10">
    <property type="entry name" value="Zinc/RING finger domain, C3HC4 (zinc finger)"/>
    <property type="match status" value="1"/>
</dbReference>
<protein>
    <recommendedName>
        <fullName evidence="5">RING-type domain-containing protein</fullName>
    </recommendedName>
</protein>
<keyword evidence="1" id="KW-0479">Metal-binding</keyword>
<dbReference type="Gene3D" id="3.30.160.60">
    <property type="entry name" value="Classic Zinc Finger"/>
    <property type="match status" value="1"/>
</dbReference>
<evidence type="ECO:0000256" key="1">
    <source>
        <dbReference type="ARBA" id="ARBA00022723"/>
    </source>
</evidence>
<evidence type="ECO:0000313" key="7">
    <source>
        <dbReference type="Proteomes" id="UP001501920"/>
    </source>
</evidence>
<keyword evidence="3" id="KW-0862">Zinc</keyword>
<dbReference type="SUPFAM" id="SSF57850">
    <property type="entry name" value="RING/U-box"/>
    <property type="match status" value="1"/>
</dbReference>
<dbReference type="GeneTree" id="ENSGT01150000286899"/>
<evidence type="ECO:0000256" key="3">
    <source>
        <dbReference type="ARBA" id="ARBA00022833"/>
    </source>
</evidence>
<dbReference type="GO" id="GO:0008270">
    <property type="term" value="F:zinc ion binding"/>
    <property type="evidence" value="ECO:0007669"/>
    <property type="project" value="UniProtKB-KW"/>
</dbReference>
<dbReference type="PANTHER" id="PTHR25465">
    <property type="entry name" value="B-BOX DOMAIN CONTAINING"/>
    <property type="match status" value="1"/>
</dbReference>
<dbReference type="Proteomes" id="UP001501920">
    <property type="component" value="Chromosome 22"/>
</dbReference>
<dbReference type="SUPFAM" id="SSF57845">
    <property type="entry name" value="B-box zinc-binding domain"/>
    <property type="match status" value="1"/>
</dbReference>
<reference evidence="6 7" key="1">
    <citation type="submission" date="2020-10" db="EMBL/GenBank/DDBJ databases">
        <title>Pygocentrus nattereri (red-bellied piranha) genome, fPygNat1, primary haplotype.</title>
        <authorList>
            <person name="Myers G."/>
            <person name="Meyer A."/>
            <person name="Karagic N."/>
            <person name="Pippel M."/>
            <person name="Winkler S."/>
            <person name="Tracey A."/>
            <person name="Wood J."/>
            <person name="Formenti G."/>
            <person name="Howe K."/>
            <person name="Fedrigo O."/>
            <person name="Jarvis E.D."/>
        </authorList>
    </citation>
    <scope>NUCLEOTIDE SEQUENCE [LARGE SCALE GENOMIC DNA]</scope>
</reference>
<evidence type="ECO:0000259" key="5">
    <source>
        <dbReference type="PROSITE" id="PS50089"/>
    </source>
</evidence>
<keyword evidence="2 4" id="KW-0863">Zinc-finger</keyword>
<evidence type="ECO:0000256" key="4">
    <source>
        <dbReference type="PROSITE-ProRule" id="PRU00175"/>
    </source>
</evidence>
<dbReference type="Pfam" id="PF15227">
    <property type="entry name" value="zf-C3HC4_4"/>
    <property type="match status" value="1"/>
</dbReference>
<dbReference type="PROSITE" id="PS00518">
    <property type="entry name" value="ZF_RING_1"/>
    <property type="match status" value="1"/>
</dbReference>
<dbReference type="CDD" id="cd19769">
    <property type="entry name" value="Bbox2_TRIM16-like"/>
    <property type="match status" value="1"/>
</dbReference>
<dbReference type="InterPro" id="IPR017907">
    <property type="entry name" value="Znf_RING_CS"/>
</dbReference>
<name>A0AAR2IT45_PYGNA</name>
<dbReference type="RefSeq" id="XP_037388577.1">
    <property type="nucleotide sequence ID" value="XM_037532680.1"/>
</dbReference>
<reference evidence="6" key="2">
    <citation type="submission" date="2025-08" db="UniProtKB">
        <authorList>
            <consortium name="Ensembl"/>
        </authorList>
    </citation>
    <scope>IDENTIFICATION</scope>
</reference>
<evidence type="ECO:0000313" key="6">
    <source>
        <dbReference type="Ensembl" id="ENSPNAP00000042885.1"/>
    </source>
</evidence>
<reference evidence="6" key="3">
    <citation type="submission" date="2025-09" db="UniProtKB">
        <authorList>
            <consortium name="Ensembl"/>
        </authorList>
    </citation>
    <scope>IDENTIFICATION</scope>
</reference>
<dbReference type="AlphaFoldDB" id="A0AAR2IT45"/>
<dbReference type="RefSeq" id="XP_037388578.1">
    <property type="nucleotide sequence ID" value="XM_037532681.1"/>
</dbReference>
<dbReference type="Gene3D" id="4.10.830.40">
    <property type="match status" value="1"/>
</dbReference>
<feature type="domain" description="RING-type" evidence="5">
    <location>
        <begin position="15"/>
        <end position="58"/>
    </location>
</feature>
<dbReference type="InterPro" id="IPR013083">
    <property type="entry name" value="Znf_RING/FYVE/PHD"/>
</dbReference>
<dbReference type="PANTHER" id="PTHR25465:SF5">
    <property type="entry name" value="E3 UBIQUITIN_ISG15 LIGASE TRIM25-RELATED"/>
    <property type="match status" value="1"/>
</dbReference>
<evidence type="ECO:0000256" key="2">
    <source>
        <dbReference type="ARBA" id="ARBA00022771"/>
    </source>
</evidence>
<dbReference type="InterPro" id="IPR001841">
    <property type="entry name" value="Znf_RING"/>
</dbReference>
<dbReference type="GeneID" id="108434339"/>
<proteinExistence type="predicted"/>
<dbReference type="SMART" id="SM00184">
    <property type="entry name" value="RING"/>
    <property type="match status" value="1"/>
</dbReference>
<sequence length="242" mass="27428">MAEARVSVDLDQFNCPICLDLLRDPISVNCGHSFCMSCIKTKWDQDDQRGVYSCPLCRENFTPRPVLGRNPMLAAMVEKLKKANVAEESLAGPGDVECDVCVWQKHKAVKTCLVCLASYCGTHFRLHNELNPGNKHKVIDAAGKLTDRVCLDHNKLKEVFCRTEQCLLCHECAMFHCKGHETSTVKRERSLRQLRLRIMQAQLHQRAQEMETRQNDLRKAIQSIKSSAKTLMDQSETTAHSA</sequence>
<dbReference type="InterPro" id="IPR051051">
    <property type="entry name" value="E3_ubiq-ligase_TRIM/RNF"/>
</dbReference>
<accession>A0AAR2IT45</accession>
<dbReference type="Ensembl" id="ENSPNAT00000056629.1">
    <property type="protein sequence ID" value="ENSPNAP00000042885.1"/>
    <property type="gene ID" value="ENSPNAG00000035671.1"/>
</dbReference>
<keyword evidence="7" id="KW-1185">Reference proteome</keyword>